<dbReference type="Pfam" id="PF00480">
    <property type="entry name" value="ROK"/>
    <property type="match status" value="1"/>
</dbReference>
<dbReference type="AlphaFoldDB" id="A0A8J3S0Q1"/>
<name>A0A8J3S0Q1_9ACTN</name>
<dbReference type="CDD" id="cd24061">
    <property type="entry name" value="ASKHA_NBD_ROK_SgGLK-like"/>
    <property type="match status" value="1"/>
</dbReference>
<keyword evidence="7" id="KW-0067">ATP-binding</keyword>
<comment type="caution">
    <text evidence="9">The sequence shown here is derived from an EMBL/GenBank/DDBJ whole genome shotgun (WGS) entry which is preliminary data.</text>
</comment>
<dbReference type="EC" id="2.7.1.2" evidence="2"/>
<sequence>MGLTIGVDIGGTKVAAGVVDQDGRIVEHRLRPTPAENPELVADTIAQVVKELAEGHEIEAVGLGAAGFVDETRSIVRFAPNLAWREEPLQKKVSDLVGLPVVVENDANAMAWAEARFGAGRGESHVVCVTVGTGIGGGIVLDGSLYRGRWGMGAELGHMQVIPDGRPCGCGNLGCWEQYASGNALVAEARLNAEADPASAARLLEIAGGTPGDVEGPEVTDAAREGDPASLAAFASMAEWIGRGLSDLAAVLDPGCFILGGGVSRAADLWIDRARESFAANLTGRGHRPLADIRLAELGASAGLVGAADLARRR</sequence>
<evidence type="ECO:0000256" key="6">
    <source>
        <dbReference type="ARBA" id="ARBA00022777"/>
    </source>
</evidence>
<evidence type="ECO:0000313" key="9">
    <source>
        <dbReference type="EMBL" id="GIH81523.1"/>
    </source>
</evidence>
<dbReference type="InterPro" id="IPR000600">
    <property type="entry name" value="ROK"/>
</dbReference>
<reference evidence="9 10" key="1">
    <citation type="submission" date="2021-01" db="EMBL/GenBank/DDBJ databases">
        <title>Whole genome shotgun sequence of Planobispora longispora NBRC 13918.</title>
        <authorList>
            <person name="Komaki H."/>
            <person name="Tamura T."/>
        </authorList>
    </citation>
    <scope>NUCLEOTIDE SEQUENCE [LARGE SCALE GENOMIC DNA]</scope>
    <source>
        <strain evidence="9 10">NBRC 13918</strain>
    </source>
</reference>
<dbReference type="PROSITE" id="PS01125">
    <property type="entry name" value="ROK"/>
    <property type="match status" value="1"/>
</dbReference>
<organism evidence="9 10">
    <name type="scientific">Planobispora longispora</name>
    <dbReference type="NCBI Taxonomy" id="28887"/>
    <lineage>
        <taxon>Bacteria</taxon>
        <taxon>Bacillati</taxon>
        <taxon>Actinomycetota</taxon>
        <taxon>Actinomycetes</taxon>
        <taxon>Streptosporangiales</taxon>
        <taxon>Streptosporangiaceae</taxon>
        <taxon>Planobispora</taxon>
    </lineage>
</organism>
<dbReference type="GO" id="GO:0005524">
    <property type="term" value="F:ATP binding"/>
    <property type="evidence" value="ECO:0007669"/>
    <property type="project" value="UniProtKB-KW"/>
</dbReference>
<protein>
    <recommendedName>
        <fullName evidence="3">Glucokinase</fullName>
        <ecNumber evidence="2">2.7.1.2</ecNumber>
    </recommendedName>
    <alternativeName>
        <fullName evidence="8">Glucose kinase</fullName>
    </alternativeName>
</protein>
<proteinExistence type="inferred from homology"/>
<dbReference type="EMBL" id="BOOH01000080">
    <property type="protein sequence ID" value="GIH81523.1"/>
    <property type="molecule type" value="Genomic_DNA"/>
</dbReference>
<evidence type="ECO:0000256" key="3">
    <source>
        <dbReference type="ARBA" id="ARBA00014701"/>
    </source>
</evidence>
<evidence type="ECO:0000256" key="5">
    <source>
        <dbReference type="ARBA" id="ARBA00022741"/>
    </source>
</evidence>
<dbReference type="GO" id="GO:0006096">
    <property type="term" value="P:glycolytic process"/>
    <property type="evidence" value="ECO:0007669"/>
    <property type="project" value="InterPro"/>
</dbReference>
<dbReference type="SUPFAM" id="SSF53067">
    <property type="entry name" value="Actin-like ATPase domain"/>
    <property type="match status" value="1"/>
</dbReference>
<keyword evidence="5" id="KW-0547">Nucleotide-binding</keyword>
<keyword evidence="4" id="KW-0808">Transferase</keyword>
<gene>
    <name evidence="9" type="ORF">Plo01_79520</name>
</gene>
<evidence type="ECO:0000313" key="10">
    <source>
        <dbReference type="Proteomes" id="UP000616724"/>
    </source>
</evidence>
<dbReference type="RefSeq" id="WP_203895911.1">
    <property type="nucleotide sequence ID" value="NZ_BOOH01000080.1"/>
</dbReference>
<evidence type="ECO:0000256" key="8">
    <source>
        <dbReference type="ARBA" id="ARBA00032386"/>
    </source>
</evidence>
<evidence type="ECO:0000256" key="4">
    <source>
        <dbReference type="ARBA" id="ARBA00022679"/>
    </source>
</evidence>
<dbReference type="InterPro" id="IPR049874">
    <property type="entry name" value="ROK_cs"/>
</dbReference>
<dbReference type="Proteomes" id="UP000616724">
    <property type="component" value="Unassembled WGS sequence"/>
</dbReference>
<dbReference type="PANTHER" id="PTHR18964:SF173">
    <property type="entry name" value="GLUCOKINASE"/>
    <property type="match status" value="1"/>
</dbReference>
<dbReference type="Gene3D" id="3.30.420.40">
    <property type="match status" value="2"/>
</dbReference>
<dbReference type="NCBIfam" id="TIGR00744">
    <property type="entry name" value="ROK_glcA_fam"/>
    <property type="match status" value="1"/>
</dbReference>
<comment type="similarity">
    <text evidence="1">Belongs to the ROK (NagC/XylR) family.</text>
</comment>
<dbReference type="InterPro" id="IPR004654">
    <property type="entry name" value="ROK_glcA"/>
</dbReference>
<evidence type="ECO:0000256" key="7">
    <source>
        <dbReference type="ARBA" id="ARBA00022840"/>
    </source>
</evidence>
<dbReference type="GO" id="GO:0005737">
    <property type="term" value="C:cytoplasm"/>
    <property type="evidence" value="ECO:0007669"/>
    <property type="project" value="InterPro"/>
</dbReference>
<evidence type="ECO:0000256" key="2">
    <source>
        <dbReference type="ARBA" id="ARBA00012323"/>
    </source>
</evidence>
<dbReference type="PANTHER" id="PTHR18964">
    <property type="entry name" value="ROK (REPRESSOR, ORF, KINASE) FAMILY"/>
    <property type="match status" value="1"/>
</dbReference>
<keyword evidence="6" id="KW-0418">Kinase</keyword>
<dbReference type="GO" id="GO:0004340">
    <property type="term" value="F:glucokinase activity"/>
    <property type="evidence" value="ECO:0007669"/>
    <property type="project" value="UniProtKB-EC"/>
</dbReference>
<evidence type="ECO:0000256" key="1">
    <source>
        <dbReference type="ARBA" id="ARBA00006479"/>
    </source>
</evidence>
<keyword evidence="10" id="KW-1185">Reference proteome</keyword>
<accession>A0A8J3S0Q1</accession>
<dbReference type="InterPro" id="IPR043129">
    <property type="entry name" value="ATPase_NBD"/>
</dbReference>